<dbReference type="GO" id="GO:0005886">
    <property type="term" value="C:plasma membrane"/>
    <property type="evidence" value="ECO:0007669"/>
    <property type="project" value="UniProtKB-SubCell"/>
</dbReference>
<feature type="transmembrane region" description="Helical" evidence="8">
    <location>
        <begin position="12"/>
        <end position="38"/>
    </location>
</feature>
<evidence type="ECO:0000313" key="10">
    <source>
        <dbReference type="EMBL" id="SEQ20496.1"/>
    </source>
</evidence>
<dbReference type="Gene3D" id="1.10.287.130">
    <property type="match status" value="1"/>
</dbReference>
<protein>
    <recommendedName>
        <fullName evidence="3">histidine kinase</fullName>
        <ecNumber evidence="3">2.7.13.3</ecNumber>
    </recommendedName>
</protein>
<dbReference type="SUPFAM" id="SSF55874">
    <property type="entry name" value="ATPase domain of HSP90 chaperone/DNA topoisomerase II/histidine kinase"/>
    <property type="match status" value="1"/>
</dbReference>
<dbReference type="SMART" id="SM00388">
    <property type="entry name" value="HisKA"/>
    <property type="match status" value="1"/>
</dbReference>
<name>A0A1H9E414_9PSEU</name>
<evidence type="ECO:0000256" key="7">
    <source>
        <dbReference type="ARBA" id="ARBA00023012"/>
    </source>
</evidence>
<dbReference type="SMART" id="SM00387">
    <property type="entry name" value="HATPase_c"/>
    <property type="match status" value="1"/>
</dbReference>
<dbReference type="PROSITE" id="PS50109">
    <property type="entry name" value="HIS_KIN"/>
    <property type="match status" value="1"/>
</dbReference>
<dbReference type="Pfam" id="PF02518">
    <property type="entry name" value="HATPase_c"/>
    <property type="match status" value="1"/>
</dbReference>
<evidence type="ECO:0000256" key="6">
    <source>
        <dbReference type="ARBA" id="ARBA00022777"/>
    </source>
</evidence>
<dbReference type="EMBL" id="FOFR01000002">
    <property type="protein sequence ID" value="SEQ20496.1"/>
    <property type="molecule type" value="Genomic_DNA"/>
</dbReference>
<comment type="subcellular location">
    <subcellularLocation>
        <location evidence="2">Cell membrane</location>
    </subcellularLocation>
</comment>
<keyword evidence="4" id="KW-0597">Phosphoprotein</keyword>
<keyword evidence="8" id="KW-0472">Membrane</keyword>
<dbReference type="SUPFAM" id="SSF47384">
    <property type="entry name" value="Homodimeric domain of signal transducing histidine kinase"/>
    <property type="match status" value="1"/>
</dbReference>
<dbReference type="InterPro" id="IPR003661">
    <property type="entry name" value="HisK_dim/P_dom"/>
</dbReference>
<dbReference type="AlphaFoldDB" id="A0A1H9E414"/>
<keyword evidence="8" id="KW-1133">Transmembrane helix</keyword>
<comment type="catalytic activity">
    <reaction evidence="1">
        <text>ATP + protein L-histidine = ADP + protein N-phospho-L-histidine.</text>
        <dbReference type="EC" id="2.7.13.3"/>
    </reaction>
</comment>
<dbReference type="InterPro" id="IPR036097">
    <property type="entry name" value="HisK_dim/P_sf"/>
</dbReference>
<dbReference type="Pfam" id="PF00512">
    <property type="entry name" value="HisKA"/>
    <property type="match status" value="1"/>
</dbReference>
<keyword evidence="8" id="KW-0812">Transmembrane</keyword>
<dbReference type="Gene3D" id="3.30.565.10">
    <property type="entry name" value="Histidine kinase-like ATPase, C-terminal domain"/>
    <property type="match status" value="1"/>
</dbReference>
<dbReference type="CDD" id="cd00075">
    <property type="entry name" value="HATPase"/>
    <property type="match status" value="1"/>
</dbReference>
<evidence type="ECO:0000256" key="3">
    <source>
        <dbReference type="ARBA" id="ARBA00012438"/>
    </source>
</evidence>
<dbReference type="STRING" id="402600.SAMN05216188_102394"/>
<dbReference type="Proteomes" id="UP000199352">
    <property type="component" value="Unassembled WGS sequence"/>
</dbReference>
<sequence length="300" mass="31689">MSPGGLSRVSLTTAMTVMVIVPVVATIGGVLVVSGFMFTPMLTAALTVCGVVGVVTVPFSIMLGRAIARRSVWEREAESARRQLVAWISHDLRTPLAGIRAMTEALEDGVVSEPGEVAVYAKQIAQEADHLSKLVDDLFQLSRITAGALKLTMHDVRLADVVSDVVAASRPVAQREGVRLRADAGEWPVVRGSDPELMRVVRNLVSNAIRHTPEGGAVAVQVDVDGGEAVVRVDDACGGIPDDVLPHVFDVGFRGSAARNPTGAGLGLSIARGLVDAHHGRIGVQNHGPGCRFEVRLPLR</sequence>
<dbReference type="InterPro" id="IPR004358">
    <property type="entry name" value="Sig_transdc_His_kin-like_C"/>
</dbReference>
<organism evidence="10 11">
    <name type="scientific">Lentzea xinjiangensis</name>
    <dbReference type="NCBI Taxonomy" id="402600"/>
    <lineage>
        <taxon>Bacteria</taxon>
        <taxon>Bacillati</taxon>
        <taxon>Actinomycetota</taxon>
        <taxon>Actinomycetes</taxon>
        <taxon>Pseudonocardiales</taxon>
        <taxon>Pseudonocardiaceae</taxon>
        <taxon>Lentzea</taxon>
    </lineage>
</organism>
<evidence type="ECO:0000256" key="5">
    <source>
        <dbReference type="ARBA" id="ARBA00022679"/>
    </source>
</evidence>
<dbReference type="EC" id="2.7.13.3" evidence="3"/>
<keyword evidence="5" id="KW-0808">Transferase</keyword>
<dbReference type="InterPro" id="IPR003594">
    <property type="entry name" value="HATPase_dom"/>
</dbReference>
<accession>A0A1H9E414</accession>
<dbReference type="PANTHER" id="PTHR43547">
    <property type="entry name" value="TWO-COMPONENT HISTIDINE KINASE"/>
    <property type="match status" value="1"/>
</dbReference>
<evidence type="ECO:0000256" key="8">
    <source>
        <dbReference type="SAM" id="Phobius"/>
    </source>
</evidence>
<dbReference type="PANTHER" id="PTHR43547:SF2">
    <property type="entry name" value="HYBRID SIGNAL TRANSDUCTION HISTIDINE KINASE C"/>
    <property type="match status" value="1"/>
</dbReference>
<dbReference type="PRINTS" id="PR00344">
    <property type="entry name" value="BCTRLSENSOR"/>
</dbReference>
<keyword evidence="6 10" id="KW-0418">Kinase</keyword>
<dbReference type="CDD" id="cd00082">
    <property type="entry name" value="HisKA"/>
    <property type="match status" value="1"/>
</dbReference>
<keyword evidence="11" id="KW-1185">Reference proteome</keyword>
<evidence type="ECO:0000256" key="1">
    <source>
        <dbReference type="ARBA" id="ARBA00000085"/>
    </source>
</evidence>
<dbReference type="InterPro" id="IPR036890">
    <property type="entry name" value="HATPase_C_sf"/>
</dbReference>
<dbReference type="OrthoDB" id="9786919at2"/>
<proteinExistence type="predicted"/>
<evidence type="ECO:0000256" key="2">
    <source>
        <dbReference type="ARBA" id="ARBA00004236"/>
    </source>
</evidence>
<gene>
    <name evidence="10" type="ORF">SAMN05216188_102394</name>
</gene>
<feature type="domain" description="Histidine kinase" evidence="9">
    <location>
        <begin position="87"/>
        <end position="300"/>
    </location>
</feature>
<evidence type="ECO:0000256" key="4">
    <source>
        <dbReference type="ARBA" id="ARBA00022553"/>
    </source>
</evidence>
<keyword evidence="7" id="KW-0902">Two-component regulatory system</keyword>
<dbReference type="InterPro" id="IPR005467">
    <property type="entry name" value="His_kinase_dom"/>
</dbReference>
<evidence type="ECO:0000313" key="11">
    <source>
        <dbReference type="Proteomes" id="UP000199352"/>
    </source>
</evidence>
<feature type="transmembrane region" description="Helical" evidence="8">
    <location>
        <begin position="44"/>
        <end position="63"/>
    </location>
</feature>
<dbReference type="FunFam" id="1.10.287.130:FF:000001">
    <property type="entry name" value="Two-component sensor histidine kinase"/>
    <property type="match status" value="1"/>
</dbReference>
<reference evidence="11" key="1">
    <citation type="submission" date="2016-10" db="EMBL/GenBank/DDBJ databases">
        <authorList>
            <person name="Varghese N."/>
            <person name="Submissions S."/>
        </authorList>
    </citation>
    <scope>NUCLEOTIDE SEQUENCE [LARGE SCALE GENOMIC DNA]</scope>
    <source>
        <strain evidence="11">CGMCC 4.3525</strain>
    </source>
</reference>
<evidence type="ECO:0000259" key="9">
    <source>
        <dbReference type="PROSITE" id="PS50109"/>
    </source>
</evidence>
<dbReference type="GO" id="GO:0000155">
    <property type="term" value="F:phosphorelay sensor kinase activity"/>
    <property type="evidence" value="ECO:0007669"/>
    <property type="project" value="InterPro"/>
</dbReference>